<dbReference type="AlphaFoldDB" id="A0A3E2HBQ1"/>
<dbReference type="OrthoDB" id="3039123at2759"/>
<comment type="similarity">
    <text evidence="5">Belongs to the tannase family.</text>
</comment>
<sequence length="219" mass="24272">MSTNVAFAADSGAPTEPGITWIQNFLYNDTTWDWHDFTYQVILDAERIDPGQATVGFNFTGFHNRNGKIIQYQGFADGLIPTGSSEVLYKNIWKTMGSAGIALDHWYRLFLIPGMQHCTGTAVDAPYYIASASQPFALGPEVWSVPGFSDPKHDALLALIAWTEEGIAPDAIIGTKFINETVSAGVLRQRPICMYPKQARYNGFGDPNLAKNWHCQSLY</sequence>
<feature type="non-terminal residue" evidence="6">
    <location>
        <position position="219"/>
    </location>
</feature>
<name>A0A3E2HBQ1_SCYLI</name>
<protein>
    <recommendedName>
        <fullName evidence="5">Carboxylic ester hydrolase</fullName>
        <ecNumber evidence="5">3.1.1.-</ecNumber>
    </recommendedName>
</protein>
<evidence type="ECO:0000256" key="3">
    <source>
        <dbReference type="ARBA" id="ARBA00022801"/>
    </source>
</evidence>
<keyword evidence="2" id="KW-0732">Signal</keyword>
<keyword evidence="3 5" id="KW-0378">Hydrolase</keyword>
<dbReference type="InterPro" id="IPR011118">
    <property type="entry name" value="Tannase/feruloyl_esterase"/>
</dbReference>
<dbReference type="EC" id="3.1.1.-" evidence="5"/>
<evidence type="ECO:0000256" key="2">
    <source>
        <dbReference type="ARBA" id="ARBA00022729"/>
    </source>
</evidence>
<dbReference type="STRING" id="5539.A0A3E2HBQ1"/>
<keyword evidence="4" id="KW-1015">Disulfide bond</keyword>
<evidence type="ECO:0000256" key="5">
    <source>
        <dbReference type="RuleBase" id="RU361238"/>
    </source>
</evidence>
<accession>A0A3E2HBQ1</accession>
<keyword evidence="7" id="KW-1185">Reference proteome</keyword>
<dbReference type="EMBL" id="NCSJ02000091">
    <property type="protein sequence ID" value="RFU30800.1"/>
    <property type="molecule type" value="Genomic_DNA"/>
</dbReference>
<comment type="caution">
    <text evidence="6">The sequence shown here is derived from an EMBL/GenBank/DDBJ whole genome shotgun (WGS) entry which is preliminary data.</text>
</comment>
<evidence type="ECO:0000256" key="1">
    <source>
        <dbReference type="ARBA" id="ARBA00022487"/>
    </source>
</evidence>
<dbReference type="GO" id="GO:0052689">
    <property type="term" value="F:carboxylic ester hydrolase activity"/>
    <property type="evidence" value="ECO:0007669"/>
    <property type="project" value="UniProtKB-KW"/>
</dbReference>
<evidence type="ECO:0000313" key="6">
    <source>
        <dbReference type="EMBL" id="RFU30800.1"/>
    </source>
</evidence>
<keyword evidence="1" id="KW-0719">Serine esterase</keyword>
<feature type="non-terminal residue" evidence="6">
    <location>
        <position position="1"/>
    </location>
</feature>
<reference evidence="6 7" key="1">
    <citation type="submission" date="2018-05" db="EMBL/GenBank/DDBJ databases">
        <title>Draft genome sequence of Scytalidium lignicola DSM 105466, a ubiquitous saprotrophic fungus.</title>
        <authorList>
            <person name="Buettner E."/>
            <person name="Gebauer A.M."/>
            <person name="Hofrichter M."/>
            <person name="Liers C."/>
            <person name="Kellner H."/>
        </authorList>
    </citation>
    <scope>NUCLEOTIDE SEQUENCE [LARGE SCALE GENOMIC DNA]</scope>
    <source>
        <strain evidence="6 7">DSM 105466</strain>
    </source>
</reference>
<organism evidence="6 7">
    <name type="scientific">Scytalidium lignicola</name>
    <name type="common">Hyphomycete</name>
    <dbReference type="NCBI Taxonomy" id="5539"/>
    <lineage>
        <taxon>Eukaryota</taxon>
        <taxon>Fungi</taxon>
        <taxon>Dikarya</taxon>
        <taxon>Ascomycota</taxon>
        <taxon>Pezizomycotina</taxon>
        <taxon>Leotiomycetes</taxon>
        <taxon>Leotiomycetes incertae sedis</taxon>
        <taxon>Scytalidium</taxon>
    </lineage>
</organism>
<dbReference type="PANTHER" id="PTHR33938:SF2">
    <property type="entry name" value="CARBOXYLIC ESTER HYDROLASE"/>
    <property type="match status" value="1"/>
</dbReference>
<proteinExistence type="inferred from homology"/>
<dbReference type="Pfam" id="PF07519">
    <property type="entry name" value="Tannase"/>
    <property type="match status" value="1"/>
</dbReference>
<evidence type="ECO:0000256" key="4">
    <source>
        <dbReference type="ARBA" id="ARBA00023157"/>
    </source>
</evidence>
<evidence type="ECO:0000313" key="7">
    <source>
        <dbReference type="Proteomes" id="UP000258309"/>
    </source>
</evidence>
<dbReference type="OMA" id="TEPGITW"/>
<dbReference type="PANTHER" id="PTHR33938">
    <property type="entry name" value="FERULOYL ESTERASE B-RELATED"/>
    <property type="match status" value="1"/>
</dbReference>
<gene>
    <name evidence="6" type="ORF">B7463_g5560</name>
</gene>
<dbReference type="Proteomes" id="UP000258309">
    <property type="component" value="Unassembled WGS sequence"/>
</dbReference>